<keyword evidence="1" id="KW-0812">Transmembrane</keyword>
<keyword evidence="1" id="KW-0472">Membrane</keyword>
<evidence type="ECO:0000313" key="2">
    <source>
        <dbReference type="EMBL" id="SVD58876.1"/>
    </source>
</evidence>
<accession>A0A382WIV5</accession>
<keyword evidence="1" id="KW-1133">Transmembrane helix</keyword>
<name>A0A382WIV5_9ZZZZ</name>
<organism evidence="2">
    <name type="scientific">marine metagenome</name>
    <dbReference type="NCBI Taxonomy" id="408172"/>
    <lineage>
        <taxon>unclassified sequences</taxon>
        <taxon>metagenomes</taxon>
        <taxon>ecological metagenomes</taxon>
    </lineage>
</organism>
<protein>
    <submittedName>
        <fullName evidence="2">Uncharacterized protein</fullName>
    </submittedName>
</protein>
<feature type="transmembrane region" description="Helical" evidence="1">
    <location>
        <begin position="6"/>
        <end position="26"/>
    </location>
</feature>
<reference evidence="2" key="1">
    <citation type="submission" date="2018-05" db="EMBL/GenBank/DDBJ databases">
        <authorList>
            <person name="Lanie J.A."/>
            <person name="Ng W.-L."/>
            <person name="Kazmierczak K.M."/>
            <person name="Andrzejewski T.M."/>
            <person name="Davidsen T.M."/>
            <person name="Wayne K.J."/>
            <person name="Tettelin H."/>
            <person name="Glass J.I."/>
            <person name="Rusch D."/>
            <person name="Podicherti R."/>
            <person name="Tsui H.-C.T."/>
            <person name="Winkler M.E."/>
        </authorList>
    </citation>
    <scope>NUCLEOTIDE SEQUENCE</scope>
</reference>
<gene>
    <name evidence="2" type="ORF">METZ01_LOCUS411730</name>
</gene>
<dbReference type="EMBL" id="UINC01160305">
    <property type="protein sequence ID" value="SVD58876.1"/>
    <property type="molecule type" value="Genomic_DNA"/>
</dbReference>
<sequence>MVNVKFASVLLMCFVVDSTLTNYYLIIF</sequence>
<dbReference type="AlphaFoldDB" id="A0A382WIV5"/>
<evidence type="ECO:0000256" key="1">
    <source>
        <dbReference type="SAM" id="Phobius"/>
    </source>
</evidence>
<proteinExistence type="predicted"/>